<dbReference type="EMBL" id="OV725081">
    <property type="protein sequence ID" value="CAH1403452.1"/>
    <property type="molecule type" value="Genomic_DNA"/>
</dbReference>
<dbReference type="Gene3D" id="2.170.140.10">
    <property type="entry name" value="Chitin binding domain"/>
    <property type="match status" value="2"/>
</dbReference>
<dbReference type="InterPro" id="IPR036508">
    <property type="entry name" value="Chitin-bd_dom_sf"/>
</dbReference>
<dbReference type="Gene3D" id="3.10.50.10">
    <property type="match status" value="1"/>
</dbReference>
<dbReference type="Pfam" id="PF01607">
    <property type="entry name" value="CBM_14"/>
    <property type="match status" value="2"/>
</dbReference>
<feature type="region of interest" description="Disordered" evidence="9">
    <location>
        <begin position="1035"/>
        <end position="1069"/>
    </location>
</feature>
<dbReference type="InterPro" id="IPR029070">
    <property type="entry name" value="Chitinase_insertion_sf"/>
</dbReference>
<feature type="compositionally biased region" description="Low complexity" evidence="9">
    <location>
        <begin position="1043"/>
        <end position="1059"/>
    </location>
</feature>
<organism evidence="12 13">
    <name type="scientific">Nezara viridula</name>
    <name type="common">Southern green stink bug</name>
    <name type="synonym">Cimex viridulus</name>
    <dbReference type="NCBI Taxonomy" id="85310"/>
    <lineage>
        <taxon>Eukaryota</taxon>
        <taxon>Metazoa</taxon>
        <taxon>Ecdysozoa</taxon>
        <taxon>Arthropoda</taxon>
        <taxon>Hexapoda</taxon>
        <taxon>Insecta</taxon>
        <taxon>Pterygota</taxon>
        <taxon>Neoptera</taxon>
        <taxon>Paraneoptera</taxon>
        <taxon>Hemiptera</taxon>
        <taxon>Heteroptera</taxon>
        <taxon>Panheteroptera</taxon>
        <taxon>Pentatomomorpha</taxon>
        <taxon>Pentatomoidea</taxon>
        <taxon>Pentatomidae</taxon>
        <taxon>Pentatominae</taxon>
        <taxon>Nezara</taxon>
    </lineage>
</organism>
<dbReference type="GO" id="GO:0005975">
    <property type="term" value="P:carbohydrate metabolic process"/>
    <property type="evidence" value="ECO:0007669"/>
    <property type="project" value="InterPro"/>
</dbReference>
<evidence type="ECO:0000256" key="9">
    <source>
        <dbReference type="SAM" id="MobiDB-lite"/>
    </source>
</evidence>
<comment type="similarity">
    <text evidence="1">Belongs to the glycosyl hydrolase 18 family. Chitinase class II subfamily.</text>
</comment>
<keyword evidence="8" id="KW-0175">Coiled coil</keyword>
<feature type="compositionally biased region" description="Polar residues" evidence="9">
    <location>
        <begin position="1633"/>
        <end position="1646"/>
    </location>
</feature>
<dbReference type="GO" id="GO:0005576">
    <property type="term" value="C:extracellular region"/>
    <property type="evidence" value="ECO:0007669"/>
    <property type="project" value="InterPro"/>
</dbReference>
<feature type="compositionally biased region" description="Basic and acidic residues" evidence="9">
    <location>
        <begin position="716"/>
        <end position="748"/>
    </location>
</feature>
<dbReference type="InterPro" id="IPR002557">
    <property type="entry name" value="Chitin-bd_dom"/>
</dbReference>
<reference evidence="12" key="1">
    <citation type="submission" date="2022-01" db="EMBL/GenBank/DDBJ databases">
        <authorList>
            <person name="King R."/>
        </authorList>
    </citation>
    <scope>NUCLEOTIDE SEQUENCE</scope>
</reference>
<evidence type="ECO:0000259" key="11">
    <source>
        <dbReference type="PROSITE" id="PS51910"/>
    </source>
</evidence>
<feature type="compositionally biased region" description="Polar residues" evidence="9">
    <location>
        <begin position="632"/>
        <end position="645"/>
    </location>
</feature>
<dbReference type="PROSITE" id="PS51910">
    <property type="entry name" value="GH18_2"/>
    <property type="match status" value="1"/>
</dbReference>
<feature type="compositionally biased region" description="Basic residues" evidence="9">
    <location>
        <begin position="1650"/>
        <end position="1659"/>
    </location>
</feature>
<dbReference type="GO" id="GO:0006032">
    <property type="term" value="P:chitin catabolic process"/>
    <property type="evidence" value="ECO:0007669"/>
    <property type="project" value="TreeGrafter"/>
</dbReference>
<dbReference type="GO" id="GO:0004568">
    <property type="term" value="F:chitinase activity"/>
    <property type="evidence" value="ECO:0007669"/>
    <property type="project" value="TreeGrafter"/>
</dbReference>
<evidence type="ECO:0000256" key="5">
    <source>
        <dbReference type="ARBA" id="ARBA00023157"/>
    </source>
</evidence>
<keyword evidence="5" id="KW-1015">Disulfide bond</keyword>
<feature type="compositionally biased region" description="Polar residues" evidence="9">
    <location>
        <begin position="943"/>
        <end position="960"/>
    </location>
</feature>
<dbReference type="Proteomes" id="UP001152798">
    <property type="component" value="Chromosome 5"/>
</dbReference>
<feature type="compositionally biased region" description="Low complexity" evidence="9">
    <location>
        <begin position="522"/>
        <end position="564"/>
    </location>
</feature>
<dbReference type="FunFam" id="3.20.20.80:FF:000007">
    <property type="entry name" value="Acidic mammalian chitinase"/>
    <property type="match status" value="1"/>
</dbReference>
<feature type="region of interest" description="Disordered" evidence="9">
    <location>
        <begin position="695"/>
        <end position="801"/>
    </location>
</feature>
<feature type="region of interest" description="Disordered" evidence="9">
    <location>
        <begin position="1633"/>
        <end position="1675"/>
    </location>
</feature>
<protein>
    <recommendedName>
        <fullName evidence="14">Chitinase</fullName>
    </recommendedName>
</protein>
<evidence type="ECO:0000256" key="7">
    <source>
        <dbReference type="RuleBase" id="RU000489"/>
    </source>
</evidence>
<keyword evidence="13" id="KW-1185">Reference proteome</keyword>
<feature type="region of interest" description="Disordered" evidence="9">
    <location>
        <begin position="918"/>
        <end position="973"/>
    </location>
</feature>
<name>A0A9P0MUY5_NEZVI</name>
<feature type="region of interest" description="Disordered" evidence="9">
    <location>
        <begin position="632"/>
        <end position="681"/>
    </location>
</feature>
<feature type="domain" description="GH18" evidence="11">
    <location>
        <begin position="30"/>
        <end position="405"/>
    </location>
</feature>
<feature type="compositionally biased region" description="Low complexity" evidence="9">
    <location>
        <begin position="429"/>
        <end position="444"/>
    </location>
</feature>
<evidence type="ECO:0000256" key="1">
    <source>
        <dbReference type="ARBA" id="ARBA00009121"/>
    </source>
</evidence>
<accession>A0A9P0MUY5</accession>
<keyword evidence="2" id="KW-0147">Chitin-binding</keyword>
<evidence type="ECO:0000256" key="6">
    <source>
        <dbReference type="ARBA" id="ARBA00023295"/>
    </source>
</evidence>
<dbReference type="SUPFAM" id="SSF57625">
    <property type="entry name" value="Invertebrate chitin-binding proteins"/>
    <property type="match status" value="2"/>
</dbReference>
<dbReference type="Gene3D" id="3.20.20.80">
    <property type="entry name" value="Glycosidases"/>
    <property type="match status" value="1"/>
</dbReference>
<keyword evidence="4 7" id="KW-0378">Hydrolase</keyword>
<evidence type="ECO:0000313" key="13">
    <source>
        <dbReference type="Proteomes" id="UP001152798"/>
    </source>
</evidence>
<dbReference type="InterPro" id="IPR011583">
    <property type="entry name" value="Chitinase_II/V-like_cat"/>
</dbReference>
<evidence type="ECO:0000256" key="8">
    <source>
        <dbReference type="SAM" id="Coils"/>
    </source>
</evidence>
<dbReference type="InterPro" id="IPR017853">
    <property type="entry name" value="GH"/>
</dbReference>
<feature type="compositionally biased region" description="Acidic residues" evidence="9">
    <location>
        <begin position="565"/>
        <end position="579"/>
    </location>
</feature>
<dbReference type="PROSITE" id="PS01095">
    <property type="entry name" value="GH18_1"/>
    <property type="match status" value="1"/>
</dbReference>
<evidence type="ECO:0000256" key="2">
    <source>
        <dbReference type="ARBA" id="ARBA00022669"/>
    </source>
</evidence>
<dbReference type="PANTHER" id="PTHR11177:SF399">
    <property type="entry name" value="CHITINASE 6, ISOFORM C"/>
    <property type="match status" value="1"/>
</dbReference>
<dbReference type="PROSITE" id="PS50940">
    <property type="entry name" value="CHIT_BIND_II"/>
    <property type="match status" value="2"/>
</dbReference>
<dbReference type="GO" id="GO:0008061">
    <property type="term" value="F:chitin binding"/>
    <property type="evidence" value="ECO:0007669"/>
    <property type="project" value="UniProtKB-KW"/>
</dbReference>
<evidence type="ECO:0000259" key="10">
    <source>
        <dbReference type="PROSITE" id="PS50940"/>
    </source>
</evidence>
<feature type="domain" description="Chitin-binding type-2" evidence="10">
    <location>
        <begin position="456"/>
        <end position="517"/>
    </location>
</feature>
<feature type="coiled-coil region" evidence="8">
    <location>
        <begin position="122"/>
        <end position="185"/>
    </location>
</feature>
<dbReference type="SUPFAM" id="SSF54556">
    <property type="entry name" value="Chitinase insertion domain"/>
    <property type="match status" value="1"/>
</dbReference>
<evidence type="ECO:0000256" key="3">
    <source>
        <dbReference type="ARBA" id="ARBA00022729"/>
    </source>
</evidence>
<evidence type="ECO:0000313" key="12">
    <source>
        <dbReference type="EMBL" id="CAH1403452.1"/>
    </source>
</evidence>
<dbReference type="CDD" id="cd02872">
    <property type="entry name" value="GH18_chitolectin_chitotriosidase"/>
    <property type="match status" value="1"/>
</dbReference>
<dbReference type="Pfam" id="PF00704">
    <property type="entry name" value="Glyco_hydro_18"/>
    <property type="match status" value="1"/>
</dbReference>
<feature type="compositionally biased region" description="Basic and acidic residues" evidence="9">
    <location>
        <begin position="649"/>
        <end position="673"/>
    </location>
</feature>
<dbReference type="PANTHER" id="PTHR11177">
    <property type="entry name" value="CHITINASE"/>
    <property type="match status" value="1"/>
</dbReference>
<dbReference type="OrthoDB" id="73875at2759"/>
<gene>
    <name evidence="12" type="ORF">NEZAVI_LOCUS12062</name>
</gene>
<feature type="compositionally biased region" description="Polar residues" evidence="9">
    <location>
        <begin position="703"/>
        <end position="715"/>
    </location>
</feature>
<keyword evidence="6 7" id="KW-0326">Glycosidase</keyword>
<dbReference type="InterPro" id="IPR050314">
    <property type="entry name" value="Glycosyl_Hydrlase_18"/>
</dbReference>
<sequence length="1765" mass="199016">MRLAQAILAATFLAISNQHEISKRSSDGEKKVVCYYTNWSVYRPGTAKFNPQNINPYLCTHLIYAFGGLDRENGLRPYDKYQDIEQGGYAKFTGLKTYNKQLKTLLAIGGWNEGSARFSPLVADEERRKEFVRNVVKFLRQNHFDGLDLDWEYPAYRDGGKPKDKENYAQLVQELREEFEKESSKTGRPRLLLTMAVPAGIEYIDKGYDLPKLNRYLDFFNILSYDYHSAFEPSVNHHSPLYSIEEDSEYNFDSQLTIEATIKHYLMKGADAEKLVLGIPTYGRSYTLFNPDSTDLGSPADGPGEQGEATREKGYLAYYEICNNIKDGWTVVQPKESAMGPYAYKDNQWVGYDDEAIARKKAEYVNQRNLGGIMFWSIDNDDFRGKCHSRPYPLIEAAKEALVGKGVSNKLPSSIRGGKTNKVGKIKTTARTTTTPSPPQSNTTPEPPTTPDPGSDFVCKDEGFFPHPRDCKKYFWCLDSGPSDLGIVAHQFTCPSGLFFNKAADSCDFSRNVICNKKSATTTTTTTTVTPKTTKASPGKITLPPKTTSLPRTTTTTTTTTTEAPIEEEEEEEDRDNAEDPQAIKQLIALIKKLGGVAELEKQLEASSGTDSTPPPISKSLYRKVLNSGTSRYQSIQRNGPSGPQNEGLPRESPRSSFRRDKPQYVTIRRERPSTTTESADIVYAEVEDDGGVEEEGVKYKTINRNRFGQNSGASETEKPERPKYQPSERFRSKHRNEEAPRNEERSTTLKYTSILRSRPTTADSSSTTSKYVTLQRQRTPNPHAEEDVVTTENELNDDEEVTEHVIETTTPRPRVKVSDDVIPTTITIPTSTRVVTQVVEGATRRQRVPLSKLRNLIKDLENSVVDLYNVENKSLSTEDETIERPLLHGFHLRRPDISVTTTARATPAFLSQKRFRLRTTTEQSETSSRGHFVPSKARIRTTESNPADTHSLSPAQQTENSEEPSDKGGSDIRLFNTARKRYPLSSRFPLRRKPNEKLYNLTNINSRPNSEDEDELFVKGDSRDTNVIRKPIFKPRFPPRRGPTTPSHISSTTTLPTSDEIVTEPRSTTSLSLDDSTFDELYQTGSTINDLLSDTFSDKTKVNNVESKTEADLSLGDIVTESILKEITTDSDLETTTNSSDSFEMNNSSVSTPKNVIRNRFPSYLNINRRSTTTPTPEAKTLDLIPKKIKEGRRFENRDDDKTFTVNKNIGTGPELSGKKKVILRRRKPSIVNSTVPINDNAVRSNRNSLVIRRKISQQYDYSVVNSTNNILETKPSRKPYILKRGRKKYADNVQNDDTSQLIDNLASSSKEGVNLKFYVNNQSTSNPDSLPTNTSSIKHKRIIIRGRKRFNANLNVTRYDKDNVTKDLNDIKFFDIQKNNETEISQVNTTKNGEDILKHKHKVRKVILRKPIKDLEVEETGSLEKAGLFKNTNPLNRPSQIKLANVASNDDLNVDFSEDVIQTSRGEQEIQTRTRRPFRKTIVRAQTTSTTEAPTTVKQRTTIESLRQRLNRFKTERNFSKNSITSPSPFSKEFTSAISENVSQTSKPVRKEFRKLIRPLPLDDSQLDASHDVSKNTPQNEIRTRKVSKPLEQVTEGSQLSEEYTDEEPLVLPDLANVAVAAIQSLATSSPIPTTQQYKSSTTERTTRKAIVRKRPAVRPTVSTPPKSSPRPFSKIQYDEYDDYFAEPVDVPLSGKVRIHNDGYIECLDIGNFPHPFSCRKFISCAKMENANLLGWEYTCPKGLSFDPIGGICNWNAGLGCKE</sequence>
<feature type="region of interest" description="Disordered" evidence="9">
    <location>
        <begin position="1566"/>
        <end position="1608"/>
    </location>
</feature>
<feature type="region of interest" description="Disordered" evidence="9">
    <location>
        <begin position="413"/>
        <end position="456"/>
    </location>
</feature>
<dbReference type="InterPro" id="IPR001223">
    <property type="entry name" value="Glyco_hydro18_cat"/>
</dbReference>
<feature type="region of interest" description="Disordered" evidence="9">
    <location>
        <begin position="522"/>
        <end position="579"/>
    </location>
</feature>
<proteinExistence type="inferred from homology"/>
<dbReference type="FunFam" id="3.10.50.10:FF:000001">
    <property type="entry name" value="Chitinase 3-like 1"/>
    <property type="match status" value="1"/>
</dbReference>
<dbReference type="FunFam" id="2.170.140.10:FF:000005">
    <property type="entry name" value="Acidic mammalian chitinase"/>
    <property type="match status" value="1"/>
</dbReference>
<dbReference type="SMART" id="SM00636">
    <property type="entry name" value="Glyco_18"/>
    <property type="match status" value="1"/>
</dbReference>
<evidence type="ECO:0000256" key="4">
    <source>
        <dbReference type="ARBA" id="ARBA00022801"/>
    </source>
</evidence>
<keyword evidence="3" id="KW-0732">Signal</keyword>
<dbReference type="InterPro" id="IPR001579">
    <property type="entry name" value="Glyco_hydro_18_chit_AS"/>
</dbReference>
<dbReference type="SUPFAM" id="SSF51445">
    <property type="entry name" value="(Trans)glycosidases"/>
    <property type="match status" value="1"/>
</dbReference>
<dbReference type="SMART" id="SM00494">
    <property type="entry name" value="ChtBD2"/>
    <property type="match status" value="2"/>
</dbReference>
<feature type="domain" description="Chitin-binding type-2" evidence="10">
    <location>
        <begin position="1706"/>
        <end position="1765"/>
    </location>
</feature>
<evidence type="ECO:0008006" key="14">
    <source>
        <dbReference type="Google" id="ProtNLM"/>
    </source>
</evidence>
<feature type="compositionally biased region" description="Polar residues" evidence="9">
    <location>
        <begin position="749"/>
        <end position="781"/>
    </location>
</feature>